<dbReference type="RefSeq" id="WP_126376029.1">
    <property type="nucleotide sequence ID" value="NZ_AP017378.1"/>
</dbReference>
<organism evidence="1 2">
    <name type="scientific">Desulfovibrio ferrophilus</name>
    <dbReference type="NCBI Taxonomy" id="241368"/>
    <lineage>
        <taxon>Bacteria</taxon>
        <taxon>Pseudomonadati</taxon>
        <taxon>Thermodesulfobacteriota</taxon>
        <taxon>Desulfovibrionia</taxon>
        <taxon>Desulfovibrionales</taxon>
        <taxon>Desulfovibrionaceae</taxon>
        <taxon>Desulfovibrio</taxon>
    </lineage>
</organism>
<sequence length="148" mass="17379">MKLRTKRILILFSIFLNIGFIAAAAHHALFFTAPDRGHNLAVHQINQLKIPESKRRILLEAELQLHQAMGDFHQKRESNMNKRMLELTGIEPPTLQRLEALTEQQLLLHRYKIETATTFLLRMREEVGPEKTREFIENMKAHRPQMPH</sequence>
<dbReference type="Proteomes" id="UP000269883">
    <property type="component" value="Chromosome"/>
</dbReference>
<protein>
    <submittedName>
        <fullName evidence="1">Transcriptional regulator LysR family</fullName>
    </submittedName>
</protein>
<evidence type="ECO:0000313" key="2">
    <source>
        <dbReference type="Proteomes" id="UP000269883"/>
    </source>
</evidence>
<proteinExistence type="predicted"/>
<evidence type="ECO:0000313" key="1">
    <source>
        <dbReference type="EMBL" id="BBD07110.1"/>
    </source>
</evidence>
<dbReference type="AlphaFoldDB" id="A0A2Z6AV68"/>
<name>A0A2Z6AV68_9BACT</name>
<reference evidence="1 2" key="1">
    <citation type="journal article" date="2018" name="Sci. Adv.">
        <title>Multi-heme cytochromes provide a pathway for survival in energy-limited environments.</title>
        <authorList>
            <person name="Deng X."/>
            <person name="Dohmae N."/>
            <person name="Nealson K.H."/>
            <person name="Hashimoto K."/>
            <person name="Okamoto A."/>
        </authorList>
    </citation>
    <scope>NUCLEOTIDE SEQUENCE [LARGE SCALE GENOMIC DNA]</scope>
    <source>
        <strain evidence="1 2">IS5</strain>
    </source>
</reference>
<keyword evidence="2" id="KW-1185">Reference proteome</keyword>
<accession>A0A2Z6AV68</accession>
<dbReference type="EMBL" id="AP017378">
    <property type="protein sequence ID" value="BBD07110.1"/>
    <property type="molecule type" value="Genomic_DNA"/>
</dbReference>
<gene>
    <name evidence="1" type="ORF">DFE_0384</name>
</gene>
<dbReference type="KEGG" id="dfl:DFE_0384"/>